<sequence>MSRSQEPNELYQFLIDFENSLTKIIDATGFGRVGIVVETIRNRKGAKKFALILEGQPSYRYVFNIEQFYDFRDWKLKKDSENS</sequence>
<reference evidence="1" key="1">
    <citation type="submission" date="2020-09" db="EMBL/GenBank/DDBJ databases">
        <title>Iningainema tapete sp. nov. (Scytonemataceae, Cyanobacteria) from greenhouses in central Florida (USA) produces two types of nodularin with biosynthetic potential for microcystin-LR and anabaenopeptins.</title>
        <authorList>
            <person name="Berthold D.E."/>
            <person name="Lefler F.W."/>
            <person name="Huang I.-S."/>
            <person name="Abdulla H."/>
            <person name="Zimba P.V."/>
            <person name="Laughinghouse H.D. IV."/>
        </authorList>
    </citation>
    <scope>NUCLEOTIDE SEQUENCE</scope>
    <source>
        <strain evidence="1">BLCCT55</strain>
    </source>
</reference>
<comment type="caution">
    <text evidence="1">The sequence shown here is derived from an EMBL/GenBank/DDBJ whole genome shotgun (WGS) entry which is preliminary data.</text>
</comment>
<protein>
    <submittedName>
        <fullName evidence="1">Uncharacterized protein</fullName>
    </submittedName>
</protein>
<accession>A0A8J6XMI5</accession>
<keyword evidence="2" id="KW-1185">Reference proteome</keyword>
<dbReference type="EMBL" id="JACXAE010000083">
    <property type="protein sequence ID" value="MBD2775616.1"/>
    <property type="molecule type" value="Genomic_DNA"/>
</dbReference>
<dbReference type="RefSeq" id="WP_190834258.1">
    <property type="nucleotide sequence ID" value="NZ_CAWPPI010000083.1"/>
</dbReference>
<organism evidence="1 2">
    <name type="scientific">Iningainema tapete BLCC-T55</name>
    <dbReference type="NCBI Taxonomy" id="2748662"/>
    <lineage>
        <taxon>Bacteria</taxon>
        <taxon>Bacillati</taxon>
        <taxon>Cyanobacteriota</taxon>
        <taxon>Cyanophyceae</taxon>
        <taxon>Nostocales</taxon>
        <taxon>Scytonemataceae</taxon>
        <taxon>Iningainema tapete</taxon>
    </lineage>
</organism>
<evidence type="ECO:0000313" key="1">
    <source>
        <dbReference type="EMBL" id="MBD2775616.1"/>
    </source>
</evidence>
<proteinExistence type="predicted"/>
<gene>
    <name evidence="1" type="ORF">ICL16_27050</name>
</gene>
<dbReference type="Proteomes" id="UP000629098">
    <property type="component" value="Unassembled WGS sequence"/>
</dbReference>
<dbReference type="AlphaFoldDB" id="A0A8J6XMI5"/>
<name>A0A8J6XMI5_9CYAN</name>
<evidence type="ECO:0000313" key="2">
    <source>
        <dbReference type="Proteomes" id="UP000629098"/>
    </source>
</evidence>